<keyword evidence="1" id="KW-0175">Coiled coil</keyword>
<reference evidence="3 4" key="1">
    <citation type="submission" date="2019-09" db="EMBL/GenBank/DDBJ databases">
        <title>Genome sequence of Clostridium sp. EA1.</title>
        <authorList>
            <person name="Poehlein A."/>
            <person name="Bengelsdorf F.R."/>
            <person name="Daniel R."/>
        </authorList>
    </citation>
    <scope>NUCLEOTIDE SEQUENCE [LARGE SCALE GENOMIC DNA]</scope>
    <source>
        <strain evidence="3 4">EA1</strain>
    </source>
</reference>
<feature type="transmembrane region" description="Helical" evidence="2">
    <location>
        <begin position="6"/>
        <end position="24"/>
    </location>
</feature>
<dbReference type="RefSeq" id="WP_156990432.1">
    <property type="nucleotide sequence ID" value="NZ_VWXL01000052.1"/>
</dbReference>
<sequence length="93" mass="10555">MTIQNWISLISGSVALLALMVTLIRGMQSEAREDGKTAEVLRQVNDKLESIERQETSNSARIESLIERVVAVEQSAKQAHKRIDELREELQHK</sequence>
<dbReference type="OrthoDB" id="2087365at2"/>
<protein>
    <submittedName>
        <fullName evidence="3">Uncharacterized protein</fullName>
    </submittedName>
</protein>
<keyword evidence="2" id="KW-0812">Transmembrane</keyword>
<evidence type="ECO:0000256" key="2">
    <source>
        <dbReference type="SAM" id="Phobius"/>
    </source>
</evidence>
<keyword evidence="2" id="KW-1133">Transmembrane helix</keyword>
<accession>A0A6N8I0L8</accession>
<comment type="caution">
    <text evidence="3">The sequence shown here is derived from an EMBL/GenBank/DDBJ whole genome shotgun (WGS) entry which is preliminary data.</text>
</comment>
<keyword evidence="4" id="KW-1185">Reference proteome</keyword>
<feature type="coiled-coil region" evidence="1">
    <location>
        <begin position="62"/>
        <end position="89"/>
    </location>
</feature>
<keyword evidence="2" id="KW-0472">Membrane</keyword>
<evidence type="ECO:0000313" key="3">
    <source>
        <dbReference type="EMBL" id="MVB11093.1"/>
    </source>
</evidence>
<evidence type="ECO:0000256" key="1">
    <source>
        <dbReference type="SAM" id="Coils"/>
    </source>
</evidence>
<organism evidence="3 4">
    <name type="scientific">Caproicibacter fermentans</name>
    <dbReference type="NCBI Taxonomy" id="2576756"/>
    <lineage>
        <taxon>Bacteria</taxon>
        <taxon>Bacillati</taxon>
        <taxon>Bacillota</taxon>
        <taxon>Clostridia</taxon>
        <taxon>Eubacteriales</taxon>
        <taxon>Acutalibacteraceae</taxon>
        <taxon>Caproicibacter</taxon>
    </lineage>
</organism>
<name>A0A6N8I0L8_9FIRM</name>
<evidence type="ECO:0000313" key="4">
    <source>
        <dbReference type="Proteomes" id="UP000469440"/>
    </source>
</evidence>
<gene>
    <name evidence="3" type="ORF">CAFE_17950</name>
</gene>
<proteinExistence type="predicted"/>
<dbReference type="Proteomes" id="UP000469440">
    <property type="component" value="Unassembled WGS sequence"/>
</dbReference>
<dbReference type="EMBL" id="VWXL01000052">
    <property type="protein sequence ID" value="MVB11093.1"/>
    <property type="molecule type" value="Genomic_DNA"/>
</dbReference>
<dbReference type="AlphaFoldDB" id="A0A6N8I0L8"/>